<keyword evidence="3" id="KW-1185">Reference proteome</keyword>
<dbReference type="Proteomes" id="UP000217265">
    <property type="component" value="Chromosome"/>
</dbReference>
<reference evidence="2 3" key="1">
    <citation type="submission" date="2017-09" db="EMBL/GenBank/DDBJ databases">
        <title>Complete genome sequence of Verrucomicrobial strain HZ-65, isolated from freshwater.</title>
        <authorList>
            <person name="Choi A."/>
        </authorList>
    </citation>
    <scope>NUCLEOTIDE SEQUENCE [LARGE SCALE GENOMIC DNA]</scope>
    <source>
        <strain evidence="2 3">HZ-65</strain>
    </source>
</reference>
<sequence>MRFALSLLLLFSAARLAAADLTAVRVWPGYRTAESFERISEFFDGKENTSGQTHIRSQPATREGFYFLTRIKNPGTPLADVRVELSVITSASADPKTFTAFPATTVPSGSHVFQIGLTGADWSDATANPVAWQLRLLTAEGQELLRTQSFLWSQPAKN</sequence>
<evidence type="ECO:0000313" key="2">
    <source>
        <dbReference type="EMBL" id="ATC63259.1"/>
    </source>
</evidence>
<dbReference type="AlphaFoldDB" id="A0A290Q3L8"/>
<feature type="signal peptide" evidence="1">
    <location>
        <begin position="1"/>
        <end position="19"/>
    </location>
</feature>
<name>A0A290Q3L8_9BACT</name>
<dbReference type="EMBL" id="CP023344">
    <property type="protein sequence ID" value="ATC63259.1"/>
    <property type="molecule type" value="Genomic_DNA"/>
</dbReference>
<dbReference type="KEGG" id="vbh:CMV30_04425"/>
<evidence type="ECO:0000256" key="1">
    <source>
        <dbReference type="SAM" id="SignalP"/>
    </source>
</evidence>
<organism evidence="2 3">
    <name type="scientific">Nibricoccus aquaticus</name>
    <dbReference type="NCBI Taxonomy" id="2576891"/>
    <lineage>
        <taxon>Bacteria</taxon>
        <taxon>Pseudomonadati</taxon>
        <taxon>Verrucomicrobiota</taxon>
        <taxon>Opitutia</taxon>
        <taxon>Opitutales</taxon>
        <taxon>Opitutaceae</taxon>
        <taxon>Nibricoccus</taxon>
    </lineage>
</organism>
<proteinExistence type="predicted"/>
<protein>
    <submittedName>
        <fullName evidence="2">Uncharacterized protein</fullName>
    </submittedName>
</protein>
<dbReference type="RefSeq" id="WP_096054891.1">
    <property type="nucleotide sequence ID" value="NZ_CP023344.1"/>
</dbReference>
<dbReference type="OrthoDB" id="195291at2"/>
<accession>A0A290Q3L8</accession>
<evidence type="ECO:0000313" key="3">
    <source>
        <dbReference type="Proteomes" id="UP000217265"/>
    </source>
</evidence>
<gene>
    <name evidence="2" type="ORF">CMV30_04425</name>
</gene>
<keyword evidence="1" id="KW-0732">Signal</keyword>
<feature type="chain" id="PRO_5012719170" evidence="1">
    <location>
        <begin position="20"/>
        <end position="158"/>
    </location>
</feature>